<accession>A0A841Q9J1</accession>
<dbReference type="InterPro" id="IPR007920">
    <property type="entry name" value="UPF0223"/>
</dbReference>
<organism evidence="2 3">
    <name type="scientific">Salirhabdus euzebyi</name>
    <dbReference type="NCBI Taxonomy" id="394506"/>
    <lineage>
        <taxon>Bacteria</taxon>
        <taxon>Bacillati</taxon>
        <taxon>Bacillota</taxon>
        <taxon>Bacilli</taxon>
        <taxon>Bacillales</taxon>
        <taxon>Bacillaceae</taxon>
        <taxon>Salirhabdus</taxon>
    </lineage>
</organism>
<reference evidence="2 3" key="1">
    <citation type="submission" date="2020-08" db="EMBL/GenBank/DDBJ databases">
        <title>Genomic Encyclopedia of Type Strains, Phase IV (KMG-IV): sequencing the most valuable type-strain genomes for metagenomic binning, comparative biology and taxonomic classification.</title>
        <authorList>
            <person name="Goeker M."/>
        </authorList>
    </citation>
    <scope>NUCLEOTIDE SEQUENCE [LARGE SCALE GENOMIC DNA]</scope>
    <source>
        <strain evidence="2 3">DSM 19612</strain>
    </source>
</reference>
<comment type="caution">
    <text evidence="2">The sequence shown here is derived from an EMBL/GenBank/DDBJ whole genome shotgun (WGS) entry which is preliminary data.</text>
</comment>
<comment type="similarity">
    <text evidence="1">Belongs to the UPF0223 family.</text>
</comment>
<dbReference type="NCBIfam" id="NF003353">
    <property type="entry name" value="PRK04387.1"/>
    <property type="match status" value="1"/>
</dbReference>
<protein>
    <recommendedName>
        <fullName evidence="1">UPF0223 protein HNQ94_003467</fullName>
    </recommendedName>
</protein>
<name>A0A841Q9J1_9BACI</name>
<dbReference type="PIRSF" id="PIRSF037260">
    <property type="entry name" value="UPF0223"/>
    <property type="match status" value="1"/>
</dbReference>
<evidence type="ECO:0000256" key="1">
    <source>
        <dbReference type="HAMAP-Rule" id="MF_01041"/>
    </source>
</evidence>
<dbReference type="EMBL" id="JACHGH010000014">
    <property type="protein sequence ID" value="MBB6454973.1"/>
    <property type="molecule type" value="Genomic_DNA"/>
</dbReference>
<dbReference type="Gene3D" id="1.10.220.80">
    <property type="entry name" value="BH2638-like"/>
    <property type="match status" value="1"/>
</dbReference>
<dbReference type="Proteomes" id="UP000581688">
    <property type="component" value="Unassembled WGS sequence"/>
</dbReference>
<keyword evidence="3" id="KW-1185">Reference proteome</keyword>
<dbReference type="RefSeq" id="WP_174497449.1">
    <property type="nucleotide sequence ID" value="NZ_CADDWK010000015.1"/>
</dbReference>
<evidence type="ECO:0000313" key="2">
    <source>
        <dbReference type="EMBL" id="MBB6454973.1"/>
    </source>
</evidence>
<dbReference type="SUPFAM" id="SSF158504">
    <property type="entry name" value="BH2638-like"/>
    <property type="match status" value="1"/>
</dbReference>
<gene>
    <name evidence="2" type="ORF">HNQ94_003467</name>
</gene>
<dbReference type="InterPro" id="IPR023324">
    <property type="entry name" value="BH2638-like_sf"/>
</dbReference>
<dbReference type="HAMAP" id="MF_01041">
    <property type="entry name" value="UPF0223"/>
    <property type="match status" value="1"/>
</dbReference>
<dbReference type="Pfam" id="PF05256">
    <property type="entry name" value="UPF0223"/>
    <property type="match status" value="1"/>
</dbReference>
<evidence type="ECO:0000313" key="3">
    <source>
        <dbReference type="Proteomes" id="UP000581688"/>
    </source>
</evidence>
<sequence>MDYHYPIDETWSKEEVVDVINFFQQIEKAYEKGAKREDILLTYKRFKEIVPSKSEEKQICGQFEKGSGYSCYHTVKTARGLEAGDKVEMKVS</sequence>
<dbReference type="AlphaFoldDB" id="A0A841Q9J1"/>
<proteinExistence type="inferred from homology"/>